<sequence length="340" mass="38040">MPRECCQLKPGTSVLVTGATGFTGMNLTKKLVEAGVRVRAVARQSSDLTPLEGLDIQWIRGEVFDGAVIAEAMAGQEYVFHVAAAYRDPSCTLEDYRNVHIESTRLIAEEAARSPQFKRFIHVSTVGVHGHIARPPADERYPFDPGDDYQQTKLEAEQWLVKFAAAKSLPYTVIRPAAIYGPGDRRLLKVFQMAMKPYFILLGKGKCLYHLVHVDDLTNAMLTASTHPAAQGEVFIIGDTDSVTIDGMARIVADYFGRKFRVVRLPIGPFFLAGDICEMLCRPFGLQPPIYRRRVALYSKDRAFDVSKMKSILGFLPRHSNKDGLEETAQWYAKQGWLKL</sequence>
<dbReference type="SUPFAM" id="SSF51735">
    <property type="entry name" value="NAD(P)-binding Rossmann-fold domains"/>
    <property type="match status" value="1"/>
</dbReference>
<dbReference type="InterPro" id="IPR050177">
    <property type="entry name" value="Lipid_A_modif_metabolic_enz"/>
</dbReference>
<dbReference type="Gene3D" id="3.40.50.720">
    <property type="entry name" value="NAD(P)-binding Rossmann-like Domain"/>
    <property type="match status" value="1"/>
</dbReference>
<gene>
    <name evidence="2" type="ORF">MNBD_DELTA03-1744</name>
</gene>
<dbReference type="PANTHER" id="PTHR43245:SF55">
    <property type="entry name" value="NAD(P)-BINDING DOMAIN-CONTAINING PROTEIN"/>
    <property type="match status" value="1"/>
</dbReference>
<dbReference type="Pfam" id="PF01370">
    <property type="entry name" value="Epimerase"/>
    <property type="match status" value="1"/>
</dbReference>
<protein>
    <recommendedName>
        <fullName evidence="1">NAD-dependent epimerase/dehydratase domain-containing protein</fullName>
    </recommendedName>
</protein>
<proteinExistence type="predicted"/>
<reference evidence="2" key="1">
    <citation type="submission" date="2018-06" db="EMBL/GenBank/DDBJ databases">
        <authorList>
            <person name="Zhirakovskaya E."/>
        </authorList>
    </citation>
    <scope>NUCLEOTIDE SEQUENCE</scope>
</reference>
<evidence type="ECO:0000259" key="1">
    <source>
        <dbReference type="Pfam" id="PF01370"/>
    </source>
</evidence>
<evidence type="ECO:0000313" key="2">
    <source>
        <dbReference type="EMBL" id="VAW39912.1"/>
    </source>
</evidence>
<dbReference type="EMBL" id="UOEX01000307">
    <property type="protein sequence ID" value="VAW39912.1"/>
    <property type="molecule type" value="Genomic_DNA"/>
</dbReference>
<feature type="domain" description="NAD-dependent epimerase/dehydratase" evidence="1">
    <location>
        <begin position="14"/>
        <end position="238"/>
    </location>
</feature>
<dbReference type="AlphaFoldDB" id="A0A3B0VLH7"/>
<name>A0A3B0VLH7_9ZZZZ</name>
<organism evidence="2">
    <name type="scientific">hydrothermal vent metagenome</name>
    <dbReference type="NCBI Taxonomy" id="652676"/>
    <lineage>
        <taxon>unclassified sequences</taxon>
        <taxon>metagenomes</taxon>
        <taxon>ecological metagenomes</taxon>
    </lineage>
</organism>
<accession>A0A3B0VLH7</accession>
<dbReference type="InterPro" id="IPR036291">
    <property type="entry name" value="NAD(P)-bd_dom_sf"/>
</dbReference>
<dbReference type="InterPro" id="IPR001509">
    <property type="entry name" value="Epimerase_deHydtase"/>
</dbReference>
<dbReference type="PANTHER" id="PTHR43245">
    <property type="entry name" value="BIFUNCTIONAL POLYMYXIN RESISTANCE PROTEIN ARNA"/>
    <property type="match status" value="1"/>
</dbReference>